<dbReference type="AlphaFoldDB" id="A0A2N3QHG9"/>
<feature type="compositionally biased region" description="Basic and acidic residues" evidence="1">
    <location>
        <begin position="26"/>
        <end position="45"/>
    </location>
</feature>
<dbReference type="Pfam" id="PF12728">
    <property type="entry name" value="HTH_17"/>
    <property type="match status" value="1"/>
</dbReference>
<dbReference type="Proteomes" id="UP000233730">
    <property type="component" value="Unassembled WGS sequence"/>
</dbReference>
<accession>A0A2N3QHG9</accession>
<name>A0A2N3QHG9_9BIFI</name>
<dbReference type="EMBL" id="PCGZ01000005">
    <property type="protein sequence ID" value="PKU90735.1"/>
    <property type="molecule type" value="Genomic_DNA"/>
</dbReference>
<evidence type="ECO:0000313" key="4">
    <source>
        <dbReference type="Proteomes" id="UP000233730"/>
    </source>
</evidence>
<proteinExistence type="predicted"/>
<sequence length="73" mass="8313">MSGYMTPVQAAAQLHVTVGTLAEWRSKGRGPDYHKLGPEPADGRQDRRRVRYRQTDIDAYLHAMHRTTPIPAR</sequence>
<evidence type="ECO:0000313" key="3">
    <source>
        <dbReference type="EMBL" id="PKU90735.1"/>
    </source>
</evidence>
<dbReference type="InterPro" id="IPR041657">
    <property type="entry name" value="HTH_17"/>
</dbReference>
<reference evidence="3 4" key="1">
    <citation type="submission" date="2017-10" db="EMBL/GenBank/DDBJ databases">
        <title>Bifidobacterium genomics.</title>
        <authorList>
            <person name="Lugli G.A."/>
            <person name="Milani C."/>
            <person name="Mancabelli L."/>
        </authorList>
    </citation>
    <scope>NUCLEOTIDE SEQUENCE [LARGE SCALE GENOMIC DNA]</scope>
    <source>
        <strain evidence="3 4">1524B</strain>
    </source>
</reference>
<gene>
    <name evidence="3" type="ORF">CQR46_0931</name>
</gene>
<evidence type="ECO:0000259" key="2">
    <source>
        <dbReference type="Pfam" id="PF12728"/>
    </source>
</evidence>
<dbReference type="InterPro" id="IPR009061">
    <property type="entry name" value="DNA-bd_dom_put_sf"/>
</dbReference>
<dbReference type="SUPFAM" id="SSF46955">
    <property type="entry name" value="Putative DNA-binding domain"/>
    <property type="match status" value="1"/>
</dbReference>
<protein>
    <recommendedName>
        <fullName evidence="2">Helix-turn-helix domain-containing protein</fullName>
    </recommendedName>
</protein>
<evidence type="ECO:0000256" key="1">
    <source>
        <dbReference type="SAM" id="MobiDB-lite"/>
    </source>
</evidence>
<organism evidence="3 4">
    <name type="scientific">Bifidobacterium pseudolongum subsp. globosum</name>
    <dbReference type="NCBI Taxonomy" id="1690"/>
    <lineage>
        <taxon>Bacteria</taxon>
        <taxon>Bacillati</taxon>
        <taxon>Actinomycetota</taxon>
        <taxon>Actinomycetes</taxon>
        <taxon>Bifidobacteriales</taxon>
        <taxon>Bifidobacteriaceae</taxon>
        <taxon>Bifidobacterium</taxon>
    </lineage>
</organism>
<feature type="region of interest" description="Disordered" evidence="1">
    <location>
        <begin position="26"/>
        <end position="50"/>
    </location>
</feature>
<dbReference type="RefSeq" id="WP_101429828.1">
    <property type="nucleotide sequence ID" value="NZ_PCGZ01000005.1"/>
</dbReference>
<comment type="caution">
    <text evidence="3">The sequence shown here is derived from an EMBL/GenBank/DDBJ whole genome shotgun (WGS) entry which is preliminary data.</text>
</comment>
<feature type="domain" description="Helix-turn-helix" evidence="2">
    <location>
        <begin position="4"/>
        <end position="62"/>
    </location>
</feature>